<dbReference type="EMBL" id="LWQS01000095">
    <property type="protein sequence ID" value="OAN40034.1"/>
    <property type="molecule type" value="Genomic_DNA"/>
</dbReference>
<dbReference type="AlphaFoldDB" id="A0A178LYR8"/>
<protein>
    <submittedName>
        <fullName evidence="1">Uncharacterized protein</fullName>
    </submittedName>
</protein>
<name>A0A178LYR8_9CHLR</name>
<dbReference type="Proteomes" id="UP000078287">
    <property type="component" value="Unassembled WGS sequence"/>
</dbReference>
<sequence length="119" mass="13466">MTILNEGPEFVDLLLKHRDDALKATGVLEKNAYPVLKQYDEIASILGANQMLKELSADDDTTQQVARTIELIKGLTPLPKHISVRQIQELVNLCEKREPPWSDGLNNMVLHVHKHSNNF</sequence>
<gene>
    <name evidence="1" type="ORF">A6A03_19400</name>
</gene>
<keyword evidence="2" id="KW-1185">Reference proteome</keyword>
<dbReference type="STRING" id="1707952.A6A03_19400"/>
<proteinExistence type="predicted"/>
<reference evidence="1 2" key="1">
    <citation type="submission" date="2016-04" db="EMBL/GenBank/DDBJ databases">
        <title>Chloroflexus islandicus sp. nov., a thermophilic filamentous anoxygenic phototrophic bacterium from geyser Strokkur (Iceland).</title>
        <authorList>
            <person name="Gaisin V.A."/>
            <person name="Kalashnikov A.M."/>
            <person name="Sukhacheva M.V."/>
            <person name="Grouzdev D.S."/>
            <person name="Ivanov T.M."/>
            <person name="Kuznetsov B."/>
            <person name="Gorlenko V.M."/>
        </authorList>
    </citation>
    <scope>NUCLEOTIDE SEQUENCE [LARGE SCALE GENOMIC DNA]</scope>
    <source>
        <strain evidence="2">isl-2</strain>
    </source>
</reference>
<evidence type="ECO:0000313" key="1">
    <source>
        <dbReference type="EMBL" id="OAN40034.1"/>
    </source>
</evidence>
<evidence type="ECO:0000313" key="2">
    <source>
        <dbReference type="Proteomes" id="UP000078287"/>
    </source>
</evidence>
<dbReference type="RefSeq" id="WP_066790977.1">
    <property type="nucleotide sequence ID" value="NZ_LWQS01000095.1"/>
</dbReference>
<organism evidence="1 2">
    <name type="scientific">Chloroflexus islandicus</name>
    <dbReference type="NCBI Taxonomy" id="1707952"/>
    <lineage>
        <taxon>Bacteria</taxon>
        <taxon>Bacillati</taxon>
        <taxon>Chloroflexota</taxon>
        <taxon>Chloroflexia</taxon>
        <taxon>Chloroflexales</taxon>
        <taxon>Chloroflexineae</taxon>
        <taxon>Chloroflexaceae</taxon>
        <taxon>Chloroflexus</taxon>
    </lineage>
</organism>
<comment type="caution">
    <text evidence="1">The sequence shown here is derived from an EMBL/GenBank/DDBJ whole genome shotgun (WGS) entry which is preliminary data.</text>
</comment>
<accession>A0A178LYR8</accession>